<accession>A0A0F9TIA9</accession>
<sequence>MVALMRFHRDRTQVAVTLSDETLTVIDTIMTGDRDSLSIQLANAGNVLDKFEVAGQVVVNGTFEVLFNAAADFTSPAGILIGASGDLTILADAATGWLLLYPKGFYGLRIRAARAAGANTILTMNSGGS</sequence>
<organism evidence="1">
    <name type="scientific">marine sediment metagenome</name>
    <dbReference type="NCBI Taxonomy" id="412755"/>
    <lineage>
        <taxon>unclassified sequences</taxon>
        <taxon>metagenomes</taxon>
        <taxon>ecological metagenomes</taxon>
    </lineage>
</organism>
<protein>
    <submittedName>
        <fullName evidence="1">Uncharacterized protein</fullName>
    </submittedName>
</protein>
<evidence type="ECO:0000313" key="1">
    <source>
        <dbReference type="EMBL" id="KKN41203.1"/>
    </source>
</evidence>
<dbReference type="EMBL" id="LAZR01001662">
    <property type="protein sequence ID" value="KKN41203.1"/>
    <property type="molecule type" value="Genomic_DNA"/>
</dbReference>
<proteinExistence type="predicted"/>
<gene>
    <name evidence="1" type="ORF">LCGC14_0725540</name>
</gene>
<comment type="caution">
    <text evidence="1">The sequence shown here is derived from an EMBL/GenBank/DDBJ whole genome shotgun (WGS) entry which is preliminary data.</text>
</comment>
<reference evidence="1" key="1">
    <citation type="journal article" date="2015" name="Nature">
        <title>Complex archaea that bridge the gap between prokaryotes and eukaryotes.</title>
        <authorList>
            <person name="Spang A."/>
            <person name="Saw J.H."/>
            <person name="Jorgensen S.L."/>
            <person name="Zaremba-Niedzwiedzka K."/>
            <person name="Martijn J."/>
            <person name="Lind A.E."/>
            <person name="van Eijk R."/>
            <person name="Schleper C."/>
            <person name="Guy L."/>
            <person name="Ettema T.J."/>
        </authorList>
    </citation>
    <scope>NUCLEOTIDE SEQUENCE</scope>
</reference>
<name>A0A0F9TIA9_9ZZZZ</name>
<dbReference type="AlphaFoldDB" id="A0A0F9TIA9"/>